<dbReference type="CDD" id="cd02966">
    <property type="entry name" value="TlpA_like_family"/>
    <property type="match status" value="1"/>
</dbReference>
<dbReference type="InterPro" id="IPR013766">
    <property type="entry name" value="Thioredoxin_domain"/>
</dbReference>
<dbReference type="InterPro" id="IPR019207">
    <property type="entry name" value="DUF2092"/>
</dbReference>
<evidence type="ECO:0000256" key="1">
    <source>
        <dbReference type="ARBA" id="ARBA00022729"/>
    </source>
</evidence>
<feature type="domain" description="Thioredoxin" evidence="3">
    <location>
        <begin position="270"/>
        <end position="411"/>
    </location>
</feature>
<gene>
    <name evidence="4" type="primary">resA_3</name>
    <name evidence="4" type="ORF">I41_12430</name>
</gene>
<dbReference type="SUPFAM" id="SSF89392">
    <property type="entry name" value="Prokaryotic lipoproteins and lipoprotein localization factors"/>
    <property type="match status" value="1"/>
</dbReference>
<organism evidence="4 5">
    <name type="scientific">Lacipirellula limnantheis</name>
    <dbReference type="NCBI Taxonomy" id="2528024"/>
    <lineage>
        <taxon>Bacteria</taxon>
        <taxon>Pseudomonadati</taxon>
        <taxon>Planctomycetota</taxon>
        <taxon>Planctomycetia</taxon>
        <taxon>Pirellulales</taxon>
        <taxon>Lacipirellulaceae</taxon>
        <taxon>Lacipirellula</taxon>
    </lineage>
</organism>
<dbReference type="Gene3D" id="2.50.20.10">
    <property type="entry name" value="Lipoprotein localisation LolA/LolB/LppX"/>
    <property type="match status" value="1"/>
</dbReference>
<dbReference type="OrthoDB" id="261881at2"/>
<keyword evidence="1 2" id="KW-0732">Signal</keyword>
<reference evidence="4 5" key="1">
    <citation type="submission" date="2019-02" db="EMBL/GenBank/DDBJ databases">
        <title>Deep-cultivation of Planctomycetes and their phenomic and genomic characterization uncovers novel biology.</title>
        <authorList>
            <person name="Wiegand S."/>
            <person name="Jogler M."/>
            <person name="Boedeker C."/>
            <person name="Pinto D."/>
            <person name="Vollmers J."/>
            <person name="Rivas-Marin E."/>
            <person name="Kohn T."/>
            <person name="Peeters S.H."/>
            <person name="Heuer A."/>
            <person name="Rast P."/>
            <person name="Oberbeckmann S."/>
            <person name="Bunk B."/>
            <person name="Jeske O."/>
            <person name="Meyerdierks A."/>
            <person name="Storesund J.E."/>
            <person name="Kallscheuer N."/>
            <person name="Luecker S."/>
            <person name="Lage O.M."/>
            <person name="Pohl T."/>
            <person name="Merkel B.J."/>
            <person name="Hornburger P."/>
            <person name="Mueller R.-W."/>
            <person name="Bruemmer F."/>
            <person name="Labrenz M."/>
            <person name="Spormann A.M."/>
            <person name="Op den Camp H."/>
            <person name="Overmann J."/>
            <person name="Amann R."/>
            <person name="Jetten M.S.M."/>
            <person name="Mascher T."/>
            <person name="Medema M.H."/>
            <person name="Devos D.P."/>
            <person name="Kaster A.-K."/>
            <person name="Ovreas L."/>
            <person name="Rohde M."/>
            <person name="Galperin M.Y."/>
            <person name="Jogler C."/>
        </authorList>
    </citation>
    <scope>NUCLEOTIDE SEQUENCE [LARGE SCALE GENOMIC DNA]</scope>
    <source>
        <strain evidence="4 5">I41</strain>
    </source>
</reference>
<dbReference type="Gene3D" id="3.40.30.10">
    <property type="entry name" value="Glutaredoxin"/>
    <property type="match status" value="1"/>
</dbReference>
<protein>
    <submittedName>
        <fullName evidence="4">Thiol-disulfide oxidoreductase ResA</fullName>
    </submittedName>
</protein>
<sequence precursor="true">MFLSSPSRLAISLFATLILATAGPTVAFAEESKPEIDPTADSRMQAMSKYLGELKGFSVDVDHTIEIQPEEGEKQSRSDKRHVVIERPNRLAVTVADGGESEGTVICDGKQLFAYWPSGQRYLLGDAPETFNETLQEEAALLLGAGRTVVQYATGDWYKQATASATKIALLEPEQVDGVACDRIVVSQQRTKIILWIEQGDHPLPRKMEATLQIETPDAESKLPKQLVSYANWELEPAITDETFAIDVPEDAEQVESLRDEEPSDEGPHPLLGAEAPDCELKLLDGGGQKLADLKDKKVAVIDFWALWCGPCIAALPTVDQVATKFADRDVAFFAVNLGDGADEIREFLEKEKLKLPIALDPESKLGELFQAGSIPMTIIVDKQGVVQVVNIGYGDGLEQKLCDEIEAVLAGKQLAQDALQAARDAQRGGKPIPNGPEAVTSKDAIEDQVAFNLRTSVEAYKKVGSRDDAWDDAAIEFLTEASRHFASAKGHKSQVELIAMAEPLAEQGCDDPLVKYCHGAMLQDGQPDAASQARALELVEQAYHGLVERGYPASRSFAAAERIHRTLKNDASQAAKAEEYLALSEKHALESALQDDLATNDGRTLYSHLNGFAESLPLERRQQFCEAAKAHEEKSPYVVNMLVGEYHLDAAWKSRGTNFASDVTEEGWKGFGEQMDLARDAFEKAWKAAPKRPEAPTAMVRVAMGHSPSPEREMRMWFDRAVEAQLDYRTPYSHLIYGLLPRWHGSHDRMYQFGVECMETNRYDTDVPYEFCEAVWRIMRDNQNPLGSRYAQRPGLYEAVRKICQGYINQGEERKRRLVENGVARIRLLEPAMGGGETPA</sequence>
<evidence type="ECO:0000259" key="3">
    <source>
        <dbReference type="PROSITE" id="PS51352"/>
    </source>
</evidence>
<dbReference type="Pfam" id="PF09865">
    <property type="entry name" value="DUF2092"/>
    <property type="match status" value="1"/>
</dbReference>
<dbReference type="InterPro" id="IPR036249">
    <property type="entry name" value="Thioredoxin-like_sf"/>
</dbReference>
<dbReference type="KEGG" id="llh:I41_12430"/>
<dbReference type="PANTHER" id="PTHR42852">
    <property type="entry name" value="THIOL:DISULFIDE INTERCHANGE PROTEIN DSBE"/>
    <property type="match status" value="1"/>
</dbReference>
<proteinExistence type="predicted"/>
<evidence type="ECO:0000256" key="2">
    <source>
        <dbReference type="SAM" id="SignalP"/>
    </source>
</evidence>
<dbReference type="RefSeq" id="WP_145431678.1">
    <property type="nucleotide sequence ID" value="NZ_CP036339.1"/>
</dbReference>
<dbReference type="EMBL" id="CP036339">
    <property type="protein sequence ID" value="QDT72077.1"/>
    <property type="molecule type" value="Genomic_DNA"/>
</dbReference>
<dbReference type="Pfam" id="PF00578">
    <property type="entry name" value="AhpC-TSA"/>
    <property type="match status" value="1"/>
</dbReference>
<dbReference type="InterPro" id="IPR000866">
    <property type="entry name" value="AhpC/TSA"/>
</dbReference>
<dbReference type="GO" id="GO:0016491">
    <property type="term" value="F:oxidoreductase activity"/>
    <property type="evidence" value="ECO:0007669"/>
    <property type="project" value="InterPro"/>
</dbReference>
<accession>A0A517TUP2</accession>
<dbReference type="InterPro" id="IPR029046">
    <property type="entry name" value="LolA/LolB/LppX"/>
</dbReference>
<feature type="signal peptide" evidence="2">
    <location>
        <begin position="1"/>
        <end position="29"/>
    </location>
</feature>
<feature type="chain" id="PRO_5022080298" evidence="2">
    <location>
        <begin position="30"/>
        <end position="841"/>
    </location>
</feature>
<evidence type="ECO:0000313" key="5">
    <source>
        <dbReference type="Proteomes" id="UP000317909"/>
    </source>
</evidence>
<dbReference type="InterPro" id="IPR050553">
    <property type="entry name" value="Thioredoxin_ResA/DsbE_sf"/>
</dbReference>
<dbReference type="GO" id="GO:0016209">
    <property type="term" value="F:antioxidant activity"/>
    <property type="evidence" value="ECO:0007669"/>
    <property type="project" value="InterPro"/>
</dbReference>
<name>A0A517TUP2_9BACT</name>
<evidence type="ECO:0000313" key="4">
    <source>
        <dbReference type="EMBL" id="QDT72077.1"/>
    </source>
</evidence>
<dbReference type="PROSITE" id="PS51352">
    <property type="entry name" value="THIOREDOXIN_2"/>
    <property type="match status" value="1"/>
</dbReference>
<dbReference type="SUPFAM" id="SSF52833">
    <property type="entry name" value="Thioredoxin-like"/>
    <property type="match status" value="1"/>
</dbReference>
<dbReference type="PANTHER" id="PTHR42852:SF17">
    <property type="entry name" value="THIOREDOXIN-LIKE PROTEIN HI_1115"/>
    <property type="match status" value="1"/>
</dbReference>
<dbReference type="AlphaFoldDB" id="A0A517TUP2"/>
<keyword evidence="5" id="KW-1185">Reference proteome</keyword>
<dbReference type="Proteomes" id="UP000317909">
    <property type="component" value="Chromosome"/>
</dbReference>